<evidence type="ECO:0000259" key="1">
    <source>
        <dbReference type="Pfam" id="PF00561"/>
    </source>
</evidence>
<evidence type="ECO:0000313" key="3">
    <source>
        <dbReference type="Proteomes" id="UP000183810"/>
    </source>
</evidence>
<gene>
    <name evidence="2" type="ORF">BOX37_17505</name>
</gene>
<dbReference type="AlphaFoldDB" id="A0A1J0VTS3"/>
<dbReference type="InterPro" id="IPR029058">
    <property type="entry name" value="AB_hydrolase_fold"/>
</dbReference>
<protein>
    <submittedName>
        <fullName evidence="2">Alpha/beta hydrolase</fullName>
    </submittedName>
</protein>
<dbReference type="KEGG" id="nsl:BOX37_17505"/>
<evidence type="ECO:0000313" key="2">
    <source>
        <dbReference type="EMBL" id="APE35448.1"/>
    </source>
</evidence>
<dbReference type="Proteomes" id="UP000183810">
    <property type="component" value="Chromosome"/>
</dbReference>
<organism evidence="2 3">
    <name type="scientific">Nocardia mangyaensis</name>
    <dbReference type="NCBI Taxonomy" id="2213200"/>
    <lineage>
        <taxon>Bacteria</taxon>
        <taxon>Bacillati</taxon>
        <taxon>Actinomycetota</taxon>
        <taxon>Actinomycetes</taxon>
        <taxon>Mycobacteriales</taxon>
        <taxon>Nocardiaceae</taxon>
        <taxon>Nocardia</taxon>
    </lineage>
</organism>
<dbReference type="Gene3D" id="3.40.50.1820">
    <property type="entry name" value="alpha/beta hydrolase"/>
    <property type="match status" value="1"/>
</dbReference>
<reference evidence="2" key="1">
    <citation type="submission" date="2016-11" db="EMBL/GenBank/DDBJ databases">
        <authorList>
            <person name="Jaros S."/>
            <person name="Januszkiewicz K."/>
            <person name="Wedrychowicz H."/>
        </authorList>
    </citation>
    <scope>NUCLEOTIDE SEQUENCE [LARGE SCALE GENOMIC DNA]</scope>
    <source>
        <strain evidence="2">Y48</strain>
    </source>
</reference>
<dbReference type="EMBL" id="CP018082">
    <property type="protein sequence ID" value="APE35448.1"/>
    <property type="molecule type" value="Genomic_DNA"/>
</dbReference>
<feature type="domain" description="AB hydrolase-1" evidence="1">
    <location>
        <begin position="46"/>
        <end position="113"/>
    </location>
</feature>
<dbReference type="RefSeq" id="WP_206045675.1">
    <property type="nucleotide sequence ID" value="NZ_CP018082.1"/>
</dbReference>
<proteinExistence type="predicted"/>
<dbReference type="InterPro" id="IPR000073">
    <property type="entry name" value="AB_hydrolase_1"/>
</dbReference>
<dbReference type="Pfam" id="PF00561">
    <property type="entry name" value="Abhydrolase_1"/>
    <property type="match status" value="1"/>
</dbReference>
<sequence length="255" mass="27171">MRYNDSGGHGEPLILIHAAVFADWFVPFEREAAVAGLRRVRVTRTGYDDRVPVTPMSVADHAAECADLLRHLTIDRARILVHSSGTVVAMQLALDHSDLVGELVLVEPPLIDPLLPPADRATVAAALGPVIGPVIGAAAHGDLRTAFDTFLAAVCGPAHRSVIESALGRTGLERAERDCGYCFSGEMPALAAWQFDEESACRIEQPVHLVVGGDSPPFAHRWSTTSPRCCPTRAPRSSPGTTICCLSPAPRCSPS</sequence>
<accession>A0A1J0VTS3</accession>
<keyword evidence="2" id="KW-0378">Hydrolase</keyword>
<dbReference type="GO" id="GO:0016787">
    <property type="term" value="F:hydrolase activity"/>
    <property type="evidence" value="ECO:0007669"/>
    <property type="project" value="UniProtKB-KW"/>
</dbReference>
<dbReference type="SUPFAM" id="SSF53474">
    <property type="entry name" value="alpha/beta-Hydrolases"/>
    <property type="match status" value="1"/>
</dbReference>
<name>A0A1J0VTS3_9NOCA</name>
<keyword evidence="3" id="KW-1185">Reference proteome</keyword>